<reference evidence="15" key="1">
    <citation type="submission" date="2020-02" db="EMBL/GenBank/DDBJ databases">
        <authorList>
            <person name="Meier V. D."/>
        </authorList>
    </citation>
    <scope>NUCLEOTIDE SEQUENCE</scope>
    <source>
        <strain evidence="15">AVDCRST_MAG35</strain>
    </source>
</reference>
<dbReference type="GO" id="GO:0032049">
    <property type="term" value="P:cardiolipin biosynthetic process"/>
    <property type="evidence" value="ECO:0007669"/>
    <property type="project" value="UniProtKB-UniRule"/>
</dbReference>
<dbReference type="EC" id="2.7.8.-" evidence="12"/>
<dbReference type="SUPFAM" id="SSF56024">
    <property type="entry name" value="Phospholipase D/nuclease"/>
    <property type="match status" value="2"/>
</dbReference>
<keyword evidence="8" id="KW-0443">Lipid metabolism</keyword>
<evidence type="ECO:0000256" key="9">
    <source>
        <dbReference type="ARBA" id="ARBA00023136"/>
    </source>
</evidence>
<dbReference type="InterPro" id="IPR001736">
    <property type="entry name" value="PLipase_D/transphosphatidylase"/>
</dbReference>
<evidence type="ECO:0000256" key="3">
    <source>
        <dbReference type="ARBA" id="ARBA00022516"/>
    </source>
</evidence>
<dbReference type="PANTHER" id="PTHR21248">
    <property type="entry name" value="CARDIOLIPIN SYNTHASE"/>
    <property type="match status" value="1"/>
</dbReference>
<keyword evidence="4 15" id="KW-0808">Transferase</keyword>
<dbReference type="AlphaFoldDB" id="A0A6J4NIA6"/>
<dbReference type="PROSITE" id="PS50035">
    <property type="entry name" value="PLD"/>
    <property type="match status" value="2"/>
</dbReference>
<dbReference type="Pfam" id="PF13396">
    <property type="entry name" value="PLDc_N"/>
    <property type="match status" value="1"/>
</dbReference>
<evidence type="ECO:0000256" key="8">
    <source>
        <dbReference type="ARBA" id="ARBA00023098"/>
    </source>
</evidence>
<organism evidence="15">
    <name type="scientific">uncultured Quadrisphaera sp</name>
    <dbReference type="NCBI Taxonomy" id="904978"/>
    <lineage>
        <taxon>Bacteria</taxon>
        <taxon>Bacillati</taxon>
        <taxon>Actinomycetota</taxon>
        <taxon>Actinomycetes</taxon>
        <taxon>Kineosporiales</taxon>
        <taxon>Kineosporiaceae</taxon>
        <taxon>Quadrisphaera</taxon>
        <taxon>environmental samples</taxon>
    </lineage>
</organism>
<comment type="subcellular location">
    <subcellularLocation>
        <location evidence="1">Cell membrane</location>
        <topology evidence="1">Multi-pass membrane protein</topology>
    </subcellularLocation>
</comment>
<feature type="domain" description="PLD phosphodiesterase" evidence="14">
    <location>
        <begin position="239"/>
        <end position="266"/>
    </location>
</feature>
<keyword evidence="11" id="KW-1208">Phospholipid metabolism</keyword>
<dbReference type="NCBIfam" id="TIGR04265">
    <property type="entry name" value="bac_cardiolipin"/>
    <property type="match status" value="1"/>
</dbReference>
<dbReference type="PANTHER" id="PTHR21248:SF22">
    <property type="entry name" value="PHOSPHOLIPASE D"/>
    <property type="match status" value="1"/>
</dbReference>
<feature type="transmembrane region" description="Helical" evidence="13">
    <location>
        <begin position="60"/>
        <end position="80"/>
    </location>
</feature>
<dbReference type="InterPro" id="IPR022924">
    <property type="entry name" value="Cardiolipin_synthase"/>
</dbReference>
<evidence type="ECO:0000256" key="11">
    <source>
        <dbReference type="ARBA" id="ARBA00023264"/>
    </source>
</evidence>
<dbReference type="InterPro" id="IPR027379">
    <property type="entry name" value="CLS_N"/>
</dbReference>
<dbReference type="GO" id="GO:0005886">
    <property type="term" value="C:plasma membrane"/>
    <property type="evidence" value="ECO:0007669"/>
    <property type="project" value="UniProtKB-SubCell"/>
</dbReference>
<protein>
    <recommendedName>
        <fullName evidence="12">Cardiolipin synthase</fullName>
        <ecNumber evidence="12">2.7.8.-</ecNumber>
    </recommendedName>
</protein>
<evidence type="ECO:0000256" key="12">
    <source>
        <dbReference type="NCBIfam" id="TIGR04265"/>
    </source>
</evidence>
<evidence type="ECO:0000256" key="7">
    <source>
        <dbReference type="ARBA" id="ARBA00022989"/>
    </source>
</evidence>
<dbReference type="EMBL" id="CADCUY010000050">
    <property type="protein sequence ID" value="CAA9388550.1"/>
    <property type="molecule type" value="Genomic_DNA"/>
</dbReference>
<evidence type="ECO:0000256" key="2">
    <source>
        <dbReference type="ARBA" id="ARBA00022475"/>
    </source>
</evidence>
<keyword evidence="7 13" id="KW-1133">Transmembrane helix</keyword>
<evidence type="ECO:0000313" key="15">
    <source>
        <dbReference type="EMBL" id="CAA9388550.1"/>
    </source>
</evidence>
<dbReference type="InterPro" id="IPR025202">
    <property type="entry name" value="PLD-like_dom"/>
</dbReference>
<dbReference type="Gene3D" id="3.30.870.10">
    <property type="entry name" value="Endonuclease Chain A"/>
    <property type="match status" value="2"/>
</dbReference>
<dbReference type="Pfam" id="PF13091">
    <property type="entry name" value="PLDc_2"/>
    <property type="match status" value="2"/>
</dbReference>
<dbReference type="SMART" id="SM00155">
    <property type="entry name" value="PLDc"/>
    <property type="match status" value="2"/>
</dbReference>
<evidence type="ECO:0000256" key="1">
    <source>
        <dbReference type="ARBA" id="ARBA00004651"/>
    </source>
</evidence>
<keyword evidence="2" id="KW-1003">Cell membrane</keyword>
<proteinExistence type="predicted"/>
<sequence length="510" mass="56849">MRLPTPSRTWASLGTLWPPRWPPSRAQVVAVALVLGDVALRVVALAVVPRNRRPSSAMAWLLAINLIPYAGPLTFAVIGYPELPRARREKQRRMDELIGERTIRTTAVSEEQARPPLWLAPVTRMNRRLGAMPFLGGNSATLHPGGTATLAAMAAEVDRAQRYVHAEFYLFELDPSTRPFVEALGRAVARGVTVRVLFDHLASLRSPGFAATRRELDRLGVTWRLMLPLQPLRGRLQRPDLRNHRKLLVVDGEVGWTGSQNMVDPGYNKKAYVRRGLRWVDLVARFEGPVVAELDAVFTTDWYSETDELIPLAERSGPVVHPDDTDGDLDCQVVPSGPGFPEENNLKLFTAMLHSAQREVVLTTPYFVPDESLLSAVTTAAHRGVSVELFVCERGDQAMVHHAQCSYYEVLLRAGVRIWLYPAPAVLHAKHLSVDGEVAAIGSSNMDMRSFDLNLEVTVMVRGAAFVEALREVQDDYRALSRELTVEEWSRRPLRSRMLDGVARLTSALQ</sequence>
<keyword evidence="6" id="KW-0677">Repeat</keyword>
<keyword evidence="10" id="KW-0594">Phospholipid biosynthesis</keyword>
<evidence type="ECO:0000256" key="13">
    <source>
        <dbReference type="SAM" id="Phobius"/>
    </source>
</evidence>
<name>A0A6J4NIA6_9ACTN</name>
<evidence type="ECO:0000256" key="4">
    <source>
        <dbReference type="ARBA" id="ARBA00022679"/>
    </source>
</evidence>
<accession>A0A6J4NIA6</accession>
<keyword evidence="9 13" id="KW-0472">Membrane</keyword>
<evidence type="ECO:0000256" key="5">
    <source>
        <dbReference type="ARBA" id="ARBA00022692"/>
    </source>
</evidence>
<gene>
    <name evidence="15" type="ORF">AVDCRST_MAG35-278</name>
</gene>
<feature type="domain" description="PLD phosphodiesterase" evidence="14">
    <location>
        <begin position="423"/>
        <end position="450"/>
    </location>
</feature>
<evidence type="ECO:0000256" key="6">
    <source>
        <dbReference type="ARBA" id="ARBA00022737"/>
    </source>
</evidence>
<evidence type="ECO:0000256" key="10">
    <source>
        <dbReference type="ARBA" id="ARBA00023209"/>
    </source>
</evidence>
<keyword evidence="3" id="KW-0444">Lipid biosynthesis</keyword>
<feature type="transmembrane region" description="Helical" evidence="13">
    <location>
        <begin position="26"/>
        <end position="48"/>
    </location>
</feature>
<keyword evidence="5 13" id="KW-0812">Transmembrane</keyword>
<dbReference type="CDD" id="cd09158">
    <property type="entry name" value="PLDc_EcCLS_like_2"/>
    <property type="match status" value="1"/>
</dbReference>
<evidence type="ECO:0000259" key="14">
    <source>
        <dbReference type="PROSITE" id="PS50035"/>
    </source>
</evidence>
<dbReference type="GO" id="GO:0008808">
    <property type="term" value="F:cardiolipin synthase activity"/>
    <property type="evidence" value="ECO:0007669"/>
    <property type="project" value="UniProtKB-UniRule"/>
</dbReference>